<dbReference type="AlphaFoldDB" id="A0A6P1BDI4"/>
<evidence type="ECO:0000313" key="2">
    <source>
        <dbReference type="Proteomes" id="UP000468531"/>
    </source>
</evidence>
<keyword evidence="2" id="KW-1185">Reference proteome</keyword>
<evidence type="ECO:0000313" key="1">
    <source>
        <dbReference type="EMBL" id="NEU95670.1"/>
    </source>
</evidence>
<dbReference type="Proteomes" id="UP000468531">
    <property type="component" value="Unassembled WGS sequence"/>
</dbReference>
<comment type="caution">
    <text evidence="1">The sequence shown here is derived from an EMBL/GenBank/DDBJ whole genome shotgun (WGS) entry which is preliminary data.</text>
</comment>
<name>A0A6P1BDI4_9BRAD</name>
<organism evidence="1 2">
    <name type="scientific">Bradyrhizobium uaiense</name>
    <dbReference type="NCBI Taxonomy" id="2594946"/>
    <lineage>
        <taxon>Bacteria</taxon>
        <taxon>Pseudomonadati</taxon>
        <taxon>Pseudomonadota</taxon>
        <taxon>Alphaproteobacteria</taxon>
        <taxon>Hyphomicrobiales</taxon>
        <taxon>Nitrobacteraceae</taxon>
        <taxon>Bradyrhizobium</taxon>
    </lineage>
</organism>
<dbReference type="EMBL" id="VKHP01000018">
    <property type="protein sequence ID" value="NEU95670.1"/>
    <property type="molecule type" value="Genomic_DNA"/>
</dbReference>
<protein>
    <submittedName>
        <fullName evidence="1">Uncharacterized protein</fullName>
    </submittedName>
</protein>
<reference evidence="1 2" key="1">
    <citation type="journal article" date="2020" name="Arch. Microbiol.">
        <title>Bradyrhizobium uaiense sp. nov., a new highly efficient cowpea symbiont.</title>
        <authorList>
            <person name="Cabral Michel D."/>
            <person name="Azarias Guimaraes A."/>
            <person name="Martins da Costa E."/>
            <person name="Soares de Carvalho T."/>
            <person name="Balsanelli E."/>
            <person name="Willems A."/>
            <person name="Maltempi de Souza E."/>
            <person name="de Souza Moreira F.M."/>
        </authorList>
    </citation>
    <scope>NUCLEOTIDE SEQUENCE [LARGE SCALE GENOMIC DNA]</scope>
    <source>
        <strain evidence="1 2">UFLA 03-164</strain>
    </source>
</reference>
<accession>A0A6P1BDI4</accession>
<gene>
    <name evidence="1" type="ORF">FNJ47_07465</name>
</gene>
<sequence length="84" mass="9893">MPRLTIDRTMATENIRLRDPDAYQLLEYLKWQHAGAFDLADDVRREMPDQWSLTRFAGVRQRLCEAGFLVVVDRPRSKVTTTQR</sequence>
<dbReference type="RefSeq" id="WP_163152122.1">
    <property type="nucleotide sequence ID" value="NZ_VKHP01000018.1"/>
</dbReference>
<proteinExistence type="predicted"/>